<feature type="transmembrane region" description="Helical" evidence="7">
    <location>
        <begin position="266"/>
        <end position="291"/>
    </location>
</feature>
<dbReference type="Proteomes" id="UP000254808">
    <property type="component" value="Chromosome"/>
</dbReference>
<gene>
    <name evidence="9" type="ORF">CYPRO_0138</name>
</gene>
<evidence type="ECO:0000256" key="2">
    <source>
        <dbReference type="ARBA" id="ARBA00005236"/>
    </source>
</evidence>
<dbReference type="InterPro" id="IPR051447">
    <property type="entry name" value="Lipoprotein-release_system"/>
</dbReference>
<evidence type="ECO:0000256" key="3">
    <source>
        <dbReference type="ARBA" id="ARBA00022475"/>
    </source>
</evidence>
<accession>A0A345UG24</accession>
<feature type="transmembrane region" description="Helical" evidence="7">
    <location>
        <begin position="21"/>
        <end position="44"/>
    </location>
</feature>
<comment type="similarity">
    <text evidence="2">Belongs to the ABC-4 integral membrane protein family. LolC/E subfamily.</text>
</comment>
<dbReference type="GO" id="GO:0098797">
    <property type="term" value="C:plasma membrane protein complex"/>
    <property type="evidence" value="ECO:0007669"/>
    <property type="project" value="TreeGrafter"/>
</dbReference>
<keyword evidence="9" id="KW-0449">Lipoprotein</keyword>
<keyword evidence="3" id="KW-1003">Cell membrane</keyword>
<feature type="transmembrane region" description="Helical" evidence="7">
    <location>
        <begin position="373"/>
        <end position="393"/>
    </location>
</feature>
<evidence type="ECO:0000259" key="8">
    <source>
        <dbReference type="Pfam" id="PF02687"/>
    </source>
</evidence>
<dbReference type="KEGG" id="cprv:CYPRO_0138"/>
<proteinExistence type="inferred from homology"/>
<evidence type="ECO:0000256" key="4">
    <source>
        <dbReference type="ARBA" id="ARBA00022692"/>
    </source>
</evidence>
<dbReference type="PANTHER" id="PTHR30489:SF0">
    <property type="entry name" value="LIPOPROTEIN-RELEASING SYSTEM TRANSMEMBRANE PROTEIN LOLE"/>
    <property type="match status" value="1"/>
</dbReference>
<sequence length="402" mass="44249">MKTIFTIAWRNIWRHPGRSGVLIAAITAGLWAGVVTVGTMNGLLLQRVNYLIESEITHLQMHHPEFLTERRPADSLSNTAALFRFLDSDARVSGWAPRVLSDAMLQSPVKTSGVRIRGLDPEREMRTTTFLERLTDGDYLSIEGVRNPLLMGEALMEQHRMRLGDRIVLTFETTGGELTSAAFNIVGQFRSASTEYDESTVLVHADDLSQHLSPVPVYHEVGILLHDIDDAPAVASALNEGFPEIRAQTWTQVSPELSTLVAFSGFMLYVVTIIIMTALAFGILNTMLMALFERLREIAMLLSIGMSRARIFVMILLEAVLLTLTGAAAGFALAGLSLWHFSGSGINFEMFAEGTAELGWDHLVFPVITTGEFISIGLIVVFVTLAASLYPAFKAIKIQPIQ</sequence>
<keyword evidence="6 7" id="KW-0472">Membrane</keyword>
<dbReference type="EMBL" id="CP027806">
    <property type="protein sequence ID" value="AXI99425.1"/>
    <property type="molecule type" value="Genomic_DNA"/>
</dbReference>
<dbReference type="AlphaFoldDB" id="A0A345UG24"/>
<dbReference type="Pfam" id="PF02687">
    <property type="entry name" value="FtsX"/>
    <property type="match status" value="1"/>
</dbReference>
<evidence type="ECO:0000313" key="9">
    <source>
        <dbReference type="EMBL" id="AXI99425.1"/>
    </source>
</evidence>
<organism evidence="9 10">
    <name type="scientific">Cyclonatronum proteinivorum</name>
    <dbReference type="NCBI Taxonomy" id="1457365"/>
    <lineage>
        <taxon>Bacteria</taxon>
        <taxon>Pseudomonadati</taxon>
        <taxon>Balneolota</taxon>
        <taxon>Balneolia</taxon>
        <taxon>Balneolales</taxon>
        <taxon>Cyclonatronaceae</taxon>
        <taxon>Cyclonatronum</taxon>
    </lineage>
</organism>
<evidence type="ECO:0000256" key="7">
    <source>
        <dbReference type="SAM" id="Phobius"/>
    </source>
</evidence>
<name>A0A345UG24_9BACT</name>
<dbReference type="PANTHER" id="PTHR30489">
    <property type="entry name" value="LIPOPROTEIN-RELEASING SYSTEM TRANSMEMBRANE PROTEIN LOLE"/>
    <property type="match status" value="1"/>
</dbReference>
<dbReference type="OrthoDB" id="1451596at2"/>
<comment type="subcellular location">
    <subcellularLocation>
        <location evidence="1">Cell membrane</location>
        <topology evidence="1">Multi-pass membrane protein</topology>
    </subcellularLocation>
</comment>
<reference evidence="9 10" key="1">
    <citation type="submission" date="2018-03" db="EMBL/GenBank/DDBJ databases">
        <title>Phenotypic and genomic properties of Cyclonatronum proteinivorum gen. nov., sp. nov., a haloalkaliphilic bacteroidete from soda lakes possessing Na+-translocating rhodopsin.</title>
        <authorList>
            <person name="Toshchakov S.V."/>
            <person name="Korzhenkov A."/>
            <person name="Samarov N.I."/>
            <person name="Kublanov I.V."/>
            <person name="Muntyan M.S."/>
            <person name="Sorokin D.Y."/>
        </authorList>
    </citation>
    <scope>NUCLEOTIDE SEQUENCE [LARGE SCALE GENOMIC DNA]</scope>
    <source>
        <strain evidence="9 10">Omega</strain>
    </source>
</reference>
<keyword evidence="4 7" id="KW-0812">Transmembrane</keyword>
<dbReference type="GO" id="GO:0044874">
    <property type="term" value="P:lipoprotein localization to outer membrane"/>
    <property type="evidence" value="ECO:0007669"/>
    <property type="project" value="TreeGrafter"/>
</dbReference>
<evidence type="ECO:0000256" key="6">
    <source>
        <dbReference type="ARBA" id="ARBA00023136"/>
    </source>
</evidence>
<evidence type="ECO:0000313" key="10">
    <source>
        <dbReference type="Proteomes" id="UP000254808"/>
    </source>
</evidence>
<evidence type="ECO:0000256" key="1">
    <source>
        <dbReference type="ARBA" id="ARBA00004651"/>
    </source>
</evidence>
<dbReference type="InterPro" id="IPR003838">
    <property type="entry name" value="ABC3_permease_C"/>
</dbReference>
<keyword evidence="10" id="KW-1185">Reference proteome</keyword>
<feature type="domain" description="ABC3 transporter permease C-terminal" evidence="8">
    <location>
        <begin position="270"/>
        <end position="400"/>
    </location>
</feature>
<dbReference type="RefSeq" id="WP_114982668.1">
    <property type="nucleotide sequence ID" value="NZ_CP027806.1"/>
</dbReference>
<protein>
    <submittedName>
        <fullName evidence="9">ABC-type transport system, involved in lipoprotein release, permease component</fullName>
    </submittedName>
</protein>
<feature type="transmembrane region" description="Helical" evidence="7">
    <location>
        <begin position="311"/>
        <end position="341"/>
    </location>
</feature>
<evidence type="ECO:0000256" key="5">
    <source>
        <dbReference type="ARBA" id="ARBA00022989"/>
    </source>
</evidence>
<keyword evidence="5 7" id="KW-1133">Transmembrane helix</keyword>